<accession>C4JQ61</accession>
<gene>
    <name evidence="3" type="ORF">UREG_03294</name>
</gene>
<dbReference type="STRING" id="336963.C4JQ61"/>
<dbReference type="OMA" id="LWMQRLK"/>
<dbReference type="GeneID" id="8442777"/>
<dbReference type="eggNOG" id="KOG2669">
    <property type="taxonomic scope" value="Eukaryota"/>
</dbReference>
<dbReference type="VEuPathDB" id="FungiDB:UREG_03294"/>
<evidence type="ECO:0000313" key="3">
    <source>
        <dbReference type="EMBL" id="EEP78448.1"/>
    </source>
</evidence>
<dbReference type="Gene3D" id="1.25.40.90">
    <property type="match status" value="1"/>
</dbReference>
<dbReference type="InParanoid" id="C4JQ61"/>
<dbReference type="Proteomes" id="UP000002058">
    <property type="component" value="Unassembled WGS sequence"/>
</dbReference>
<name>C4JQ61_UNCRE</name>
<dbReference type="OrthoDB" id="10069473at2759"/>
<organism evidence="3 4">
    <name type="scientific">Uncinocarpus reesii (strain UAMH 1704)</name>
    <dbReference type="NCBI Taxonomy" id="336963"/>
    <lineage>
        <taxon>Eukaryota</taxon>
        <taxon>Fungi</taxon>
        <taxon>Dikarya</taxon>
        <taxon>Ascomycota</taxon>
        <taxon>Pezizomycotina</taxon>
        <taxon>Eurotiomycetes</taxon>
        <taxon>Eurotiomycetidae</taxon>
        <taxon>Onygenales</taxon>
        <taxon>Onygenaceae</taxon>
        <taxon>Uncinocarpus</taxon>
    </lineage>
</organism>
<feature type="compositionally biased region" description="Polar residues" evidence="1">
    <location>
        <begin position="341"/>
        <end position="357"/>
    </location>
</feature>
<protein>
    <recommendedName>
        <fullName evidence="2">CID domain-containing protein</fullName>
    </recommendedName>
</protein>
<evidence type="ECO:0000256" key="1">
    <source>
        <dbReference type="SAM" id="MobiDB-lite"/>
    </source>
</evidence>
<dbReference type="PROSITE" id="PS51391">
    <property type="entry name" value="CID"/>
    <property type="match status" value="1"/>
</dbReference>
<dbReference type="AlphaFoldDB" id="C4JQ61"/>
<feature type="region of interest" description="Disordered" evidence="1">
    <location>
        <begin position="341"/>
        <end position="365"/>
    </location>
</feature>
<dbReference type="HOGENOM" id="CLU_042070_0_0_1"/>
<feature type="domain" description="CID" evidence="2">
    <location>
        <begin position="1"/>
        <end position="109"/>
    </location>
</feature>
<dbReference type="Pfam" id="PF04818">
    <property type="entry name" value="CID"/>
    <property type="match status" value="1"/>
</dbReference>
<dbReference type="InterPro" id="IPR006569">
    <property type="entry name" value="CID_dom"/>
</dbReference>
<feature type="region of interest" description="Disordered" evidence="1">
    <location>
        <begin position="257"/>
        <end position="277"/>
    </location>
</feature>
<feature type="compositionally biased region" description="Gly residues" evidence="1">
    <location>
        <begin position="263"/>
        <end position="275"/>
    </location>
</feature>
<evidence type="ECO:0000313" key="4">
    <source>
        <dbReference type="Proteomes" id="UP000002058"/>
    </source>
</evidence>
<dbReference type="KEGG" id="ure:UREG_03294"/>
<dbReference type="InterPro" id="IPR008942">
    <property type="entry name" value="ENTH_VHS"/>
</dbReference>
<reference evidence="4" key="1">
    <citation type="journal article" date="2009" name="Genome Res.">
        <title>Comparative genomic analyses of the human fungal pathogens Coccidioides and their relatives.</title>
        <authorList>
            <person name="Sharpton T.J."/>
            <person name="Stajich J.E."/>
            <person name="Rounsley S.D."/>
            <person name="Gardner M.J."/>
            <person name="Wortman J.R."/>
            <person name="Jordar V.S."/>
            <person name="Maiti R."/>
            <person name="Kodira C.D."/>
            <person name="Neafsey D.E."/>
            <person name="Zeng Q."/>
            <person name="Hung C.-Y."/>
            <person name="McMahan C."/>
            <person name="Muszewska A."/>
            <person name="Grynberg M."/>
            <person name="Mandel M.A."/>
            <person name="Kellner E.M."/>
            <person name="Barker B.M."/>
            <person name="Galgiani J.N."/>
            <person name="Orbach M.J."/>
            <person name="Kirkland T.N."/>
            <person name="Cole G.T."/>
            <person name="Henn M.R."/>
            <person name="Birren B.W."/>
            <person name="Taylor J.W."/>
        </authorList>
    </citation>
    <scope>NUCLEOTIDE SEQUENCE [LARGE SCALE GENOMIC DNA]</scope>
    <source>
        <strain evidence="4">UAMH 1704</strain>
    </source>
</reference>
<dbReference type="SMART" id="SM00582">
    <property type="entry name" value="RPR"/>
    <property type="match status" value="1"/>
</dbReference>
<keyword evidence="4" id="KW-1185">Reference proteome</keyword>
<dbReference type="RefSeq" id="XP_002543777.1">
    <property type="nucleotide sequence ID" value="XM_002543731.1"/>
</dbReference>
<dbReference type="FunCoup" id="C4JQ61">
    <property type="interactions" value="46"/>
</dbReference>
<sequence>MAYTDDAVKAKLSALNETQESIVTVAQWVMFHRLRLGFPEVAQQSKARRKEDFLIAFSPIIADATATAFRGAPSEIQQKLRRVVEVWRQRRIFETPIQDAIEARVEDVDKSRNSGKKQLLGGSLFSSSSGSVPTELQPLAPLQVAVSKSAVSSNTAVTTANAEYDKMNDPTATVPTPPVHAARLSQLLKSLASAESSVSEIIKSRQNLIEGLEKLLDTNRAALTTEKAQFEKISARKTETENKKREVEDAIMRGLAAETPQGNGDGTWMGPGHGTGANEPEAPAVEELTPPPVEALTPVGSPLLNPVAETQQEQYESTEALPVQVPTRDPRQLPVMDLPVVTSNSSTGHDPFTSGSGSKKRKVTHSGDDFAATFEGADAMADLDADVAELLRQESDKY</sequence>
<evidence type="ECO:0000259" key="2">
    <source>
        <dbReference type="PROSITE" id="PS51391"/>
    </source>
</evidence>
<dbReference type="EMBL" id="CH476616">
    <property type="protein sequence ID" value="EEP78448.1"/>
    <property type="molecule type" value="Genomic_DNA"/>
</dbReference>
<proteinExistence type="predicted"/>